<dbReference type="InterPro" id="IPR035944">
    <property type="entry name" value="YfbM-like_sf"/>
</dbReference>
<dbReference type="RefSeq" id="WP_131152899.1">
    <property type="nucleotide sequence ID" value="NZ_SJTG01000004.1"/>
</dbReference>
<dbReference type="Gene3D" id="3.40.1760.10">
    <property type="entry name" value="YfbM-like super family"/>
    <property type="match status" value="1"/>
</dbReference>
<reference evidence="1 2" key="1">
    <citation type="submission" date="2019-02" db="EMBL/GenBank/DDBJ databases">
        <title>Dyella amyloliquefaciens sp. nov., isolated from forest soil.</title>
        <authorList>
            <person name="Gao Z.-H."/>
            <person name="Qiu L.-H."/>
        </authorList>
    </citation>
    <scope>NUCLEOTIDE SEQUENCE [LARGE SCALE GENOMIC DNA]</scope>
    <source>
        <strain evidence="1 2">KACC 12747</strain>
    </source>
</reference>
<dbReference type="EMBL" id="SJTG01000004">
    <property type="protein sequence ID" value="TCI08650.1"/>
    <property type="molecule type" value="Genomic_DNA"/>
</dbReference>
<proteinExistence type="predicted"/>
<protein>
    <submittedName>
        <fullName evidence="1">DUF1877 family protein</fullName>
    </submittedName>
</protein>
<sequence>MLAALWMGLPAGHWRRPRVLWQDRRLVPEGALGEVCAMSMIGNFVALRPDKLAELKDDPEAIDAFIYPEDEAAIPHHLDVDKAWHAIHFVLNGEVWGGEGPLGQAVMGGEEIGDDIGYGPARFLTPGEVRDIAHALVHLSPAQFSERFNARALHEAEIYPQIWLTEGELARDFVVDHYRLMMDFYRDAAGRGDGALLFLN</sequence>
<accession>A0A4R0YJJ9</accession>
<dbReference type="Pfam" id="PF08974">
    <property type="entry name" value="DUF1877"/>
    <property type="match status" value="1"/>
</dbReference>
<gene>
    <name evidence="1" type="ORF">EZM97_28990</name>
</gene>
<comment type="caution">
    <text evidence="1">The sequence shown here is derived from an EMBL/GenBank/DDBJ whole genome shotgun (WGS) entry which is preliminary data.</text>
</comment>
<organism evidence="1 2">
    <name type="scientific">Dyella soli</name>
    <dbReference type="NCBI Taxonomy" id="522319"/>
    <lineage>
        <taxon>Bacteria</taxon>
        <taxon>Pseudomonadati</taxon>
        <taxon>Pseudomonadota</taxon>
        <taxon>Gammaproteobacteria</taxon>
        <taxon>Lysobacterales</taxon>
        <taxon>Rhodanobacteraceae</taxon>
        <taxon>Dyella</taxon>
    </lineage>
</organism>
<dbReference type="AlphaFoldDB" id="A0A4R0YJJ9"/>
<dbReference type="InterPro" id="IPR015068">
    <property type="entry name" value="DUF1877"/>
</dbReference>
<name>A0A4R0YJJ9_9GAMM</name>
<keyword evidence="2" id="KW-1185">Reference proteome</keyword>
<dbReference type="SUPFAM" id="SSF111069">
    <property type="entry name" value="Hypothetical protein yfbM"/>
    <property type="match status" value="1"/>
</dbReference>
<dbReference type="Proteomes" id="UP000291822">
    <property type="component" value="Unassembled WGS sequence"/>
</dbReference>
<evidence type="ECO:0000313" key="2">
    <source>
        <dbReference type="Proteomes" id="UP000291822"/>
    </source>
</evidence>
<evidence type="ECO:0000313" key="1">
    <source>
        <dbReference type="EMBL" id="TCI08650.1"/>
    </source>
</evidence>